<feature type="transmembrane region" description="Helical" evidence="1">
    <location>
        <begin position="225"/>
        <end position="242"/>
    </location>
</feature>
<sequence>MSAPSEELARLTVLVCELMTQSYISLAFHVFYVYYFTTTLIEEVITMWPHQWMAGKILFFVMRYGPLLRIVQMALLETRFYITFTPKTCSSLFISSFATHMVYTYATEVALLICIHALLGSKRKYLVLLGIAYAVPTACILRSQSIWIKEFSRARPIDPLDVELGYSCTWAVAVDAQVIQADRVIKYVSVAKASCTAILALAVYYKRYRGRTGKLIKIVNRDGGVQLFLLAGIYFVLTMIETSRPGLSYITKVCIKKYRTILSPILTCRLLLNIQKVADPAARSVVSAMLFAPLPQSEDFDRFDHHLPINSRPVTGAGS</sequence>
<evidence type="ECO:0000313" key="3">
    <source>
        <dbReference type="EMBL" id="KAF6745767.1"/>
    </source>
</evidence>
<feature type="domain" description="DUF6533" evidence="2">
    <location>
        <begin position="23"/>
        <end position="68"/>
    </location>
</feature>
<reference evidence="3 4" key="1">
    <citation type="submission" date="2020-07" db="EMBL/GenBank/DDBJ databases">
        <title>Comparative genomics of pyrophilous fungi reveals a link between fire events and developmental genes.</title>
        <authorList>
            <consortium name="DOE Joint Genome Institute"/>
            <person name="Steindorff A.S."/>
            <person name="Carver A."/>
            <person name="Calhoun S."/>
            <person name="Stillman K."/>
            <person name="Liu H."/>
            <person name="Lipzen A."/>
            <person name="Pangilinan J."/>
            <person name="Labutti K."/>
            <person name="Bruns T.D."/>
            <person name="Grigoriev I.V."/>
        </authorList>
    </citation>
    <scope>NUCLEOTIDE SEQUENCE [LARGE SCALE GENOMIC DNA]</scope>
    <source>
        <strain evidence="3 4">CBS 144469</strain>
    </source>
</reference>
<organism evidence="3 4">
    <name type="scientific">Ephemerocybe angulata</name>
    <dbReference type="NCBI Taxonomy" id="980116"/>
    <lineage>
        <taxon>Eukaryota</taxon>
        <taxon>Fungi</taxon>
        <taxon>Dikarya</taxon>
        <taxon>Basidiomycota</taxon>
        <taxon>Agaricomycotina</taxon>
        <taxon>Agaricomycetes</taxon>
        <taxon>Agaricomycetidae</taxon>
        <taxon>Agaricales</taxon>
        <taxon>Agaricineae</taxon>
        <taxon>Psathyrellaceae</taxon>
        <taxon>Ephemerocybe</taxon>
    </lineage>
</organism>
<dbReference type="AlphaFoldDB" id="A0A8H6HGJ1"/>
<dbReference type="Proteomes" id="UP000521943">
    <property type="component" value="Unassembled WGS sequence"/>
</dbReference>
<dbReference type="EMBL" id="JACGCI010000099">
    <property type="protein sequence ID" value="KAF6745767.1"/>
    <property type="molecule type" value="Genomic_DNA"/>
</dbReference>
<keyword evidence="1" id="KW-0812">Transmembrane</keyword>
<keyword evidence="1" id="KW-0472">Membrane</keyword>
<gene>
    <name evidence="3" type="ORF">DFP72DRAFT_924207</name>
</gene>
<protein>
    <recommendedName>
        <fullName evidence="2">DUF6533 domain-containing protein</fullName>
    </recommendedName>
</protein>
<feature type="transmembrane region" description="Helical" evidence="1">
    <location>
        <begin position="187"/>
        <end position="205"/>
    </location>
</feature>
<dbReference type="Pfam" id="PF20151">
    <property type="entry name" value="DUF6533"/>
    <property type="match status" value="1"/>
</dbReference>
<dbReference type="InterPro" id="IPR045340">
    <property type="entry name" value="DUF6533"/>
</dbReference>
<feature type="transmembrane region" description="Helical" evidence="1">
    <location>
        <begin position="97"/>
        <end position="119"/>
    </location>
</feature>
<proteinExistence type="predicted"/>
<keyword evidence="4" id="KW-1185">Reference proteome</keyword>
<dbReference type="OrthoDB" id="3350812at2759"/>
<comment type="caution">
    <text evidence="3">The sequence shown here is derived from an EMBL/GenBank/DDBJ whole genome shotgun (WGS) entry which is preliminary data.</text>
</comment>
<name>A0A8H6HGJ1_9AGAR</name>
<evidence type="ECO:0000256" key="1">
    <source>
        <dbReference type="SAM" id="Phobius"/>
    </source>
</evidence>
<evidence type="ECO:0000259" key="2">
    <source>
        <dbReference type="Pfam" id="PF20151"/>
    </source>
</evidence>
<evidence type="ECO:0000313" key="4">
    <source>
        <dbReference type="Proteomes" id="UP000521943"/>
    </source>
</evidence>
<feature type="transmembrane region" description="Helical" evidence="1">
    <location>
        <begin position="125"/>
        <end position="143"/>
    </location>
</feature>
<feature type="transmembrane region" description="Helical" evidence="1">
    <location>
        <begin position="12"/>
        <end position="37"/>
    </location>
</feature>
<accession>A0A8H6HGJ1</accession>
<keyword evidence="1" id="KW-1133">Transmembrane helix</keyword>